<sequence length="111" mass="12516">MLALAVAGLLIGYGAAWLALLAGVWVAAVMWLLKREAVGGELRMVPETAGGCRWYWRTEAEGEWQDVALRCRYLGPWLMALELNGRTFWLWPDSSHVESLRQLRCQLIQAA</sequence>
<evidence type="ECO:0008006" key="4">
    <source>
        <dbReference type="Google" id="ProtNLM"/>
    </source>
</evidence>
<keyword evidence="1" id="KW-0472">Membrane</keyword>
<dbReference type="AlphaFoldDB" id="A0A2N7U9C2"/>
<dbReference type="OrthoDB" id="6183803at2"/>
<keyword evidence="1" id="KW-1133">Transmembrane helix</keyword>
<keyword evidence="1" id="KW-0812">Transmembrane</keyword>
<name>A0A2N7U9C2_9GAMM</name>
<accession>A0A2N7U9C2</accession>
<proteinExistence type="predicted"/>
<evidence type="ECO:0000313" key="3">
    <source>
        <dbReference type="Proteomes" id="UP000235803"/>
    </source>
</evidence>
<dbReference type="EMBL" id="PNRF01000010">
    <property type="protein sequence ID" value="PMR77027.1"/>
    <property type="molecule type" value="Genomic_DNA"/>
</dbReference>
<gene>
    <name evidence="2" type="ORF">C1H69_04855</name>
</gene>
<protein>
    <recommendedName>
        <fullName evidence="4">Toxin CptA</fullName>
    </recommendedName>
</protein>
<organism evidence="2 3">
    <name type="scientific">Billgrantia endophytica</name>
    <dbReference type="NCBI Taxonomy" id="2033802"/>
    <lineage>
        <taxon>Bacteria</taxon>
        <taxon>Pseudomonadati</taxon>
        <taxon>Pseudomonadota</taxon>
        <taxon>Gammaproteobacteria</taxon>
        <taxon>Oceanospirillales</taxon>
        <taxon>Halomonadaceae</taxon>
        <taxon>Billgrantia</taxon>
    </lineage>
</organism>
<reference evidence="2 3" key="1">
    <citation type="submission" date="2018-01" db="EMBL/GenBank/DDBJ databases">
        <title>Halomonas endophytica sp. nov., isolated from storage liquid in the stems of Populus euphratica.</title>
        <authorList>
            <person name="Chen C."/>
        </authorList>
    </citation>
    <scope>NUCLEOTIDE SEQUENCE [LARGE SCALE GENOMIC DNA]</scope>
    <source>
        <strain evidence="2 3">MC28</strain>
    </source>
</reference>
<evidence type="ECO:0000313" key="2">
    <source>
        <dbReference type="EMBL" id="PMR77027.1"/>
    </source>
</evidence>
<evidence type="ECO:0000256" key="1">
    <source>
        <dbReference type="SAM" id="Phobius"/>
    </source>
</evidence>
<dbReference type="RefSeq" id="WP_102652277.1">
    <property type="nucleotide sequence ID" value="NZ_PNRF01000010.1"/>
</dbReference>
<comment type="caution">
    <text evidence="2">The sequence shown here is derived from an EMBL/GenBank/DDBJ whole genome shotgun (WGS) entry which is preliminary data.</text>
</comment>
<keyword evidence="3" id="KW-1185">Reference proteome</keyword>
<feature type="transmembrane region" description="Helical" evidence="1">
    <location>
        <begin position="6"/>
        <end position="33"/>
    </location>
</feature>
<dbReference type="Proteomes" id="UP000235803">
    <property type="component" value="Unassembled WGS sequence"/>
</dbReference>